<name>A0A0L9UD16_PHAAN</name>
<keyword evidence="1" id="KW-0472">Membrane</keyword>
<evidence type="ECO:0000313" key="2">
    <source>
        <dbReference type="EMBL" id="KOM40591.1"/>
    </source>
</evidence>
<evidence type="ECO:0000256" key="1">
    <source>
        <dbReference type="SAM" id="Phobius"/>
    </source>
</evidence>
<reference evidence="3" key="1">
    <citation type="journal article" date="2015" name="Proc. Natl. Acad. Sci. U.S.A.">
        <title>Genome sequencing of adzuki bean (Vigna angularis) provides insight into high starch and low fat accumulation and domestication.</title>
        <authorList>
            <person name="Yang K."/>
            <person name="Tian Z."/>
            <person name="Chen C."/>
            <person name="Luo L."/>
            <person name="Zhao B."/>
            <person name="Wang Z."/>
            <person name="Yu L."/>
            <person name="Li Y."/>
            <person name="Sun Y."/>
            <person name="Li W."/>
            <person name="Chen Y."/>
            <person name="Li Y."/>
            <person name="Zhang Y."/>
            <person name="Ai D."/>
            <person name="Zhao J."/>
            <person name="Shang C."/>
            <person name="Ma Y."/>
            <person name="Wu B."/>
            <person name="Wang M."/>
            <person name="Gao L."/>
            <person name="Sun D."/>
            <person name="Zhang P."/>
            <person name="Guo F."/>
            <person name="Wang W."/>
            <person name="Li Y."/>
            <person name="Wang J."/>
            <person name="Varshney R.K."/>
            <person name="Wang J."/>
            <person name="Ling H.Q."/>
            <person name="Wan P."/>
        </authorList>
    </citation>
    <scope>NUCLEOTIDE SEQUENCE</scope>
    <source>
        <strain evidence="3">cv. Jingnong 6</strain>
    </source>
</reference>
<feature type="transmembrane region" description="Helical" evidence="1">
    <location>
        <begin position="195"/>
        <end position="219"/>
    </location>
</feature>
<dbReference type="AlphaFoldDB" id="A0A0L9UD16"/>
<organism evidence="2 3">
    <name type="scientific">Phaseolus angularis</name>
    <name type="common">Azuki bean</name>
    <name type="synonym">Vigna angularis</name>
    <dbReference type="NCBI Taxonomy" id="3914"/>
    <lineage>
        <taxon>Eukaryota</taxon>
        <taxon>Viridiplantae</taxon>
        <taxon>Streptophyta</taxon>
        <taxon>Embryophyta</taxon>
        <taxon>Tracheophyta</taxon>
        <taxon>Spermatophyta</taxon>
        <taxon>Magnoliopsida</taxon>
        <taxon>eudicotyledons</taxon>
        <taxon>Gunneridae</taxon>
        <taxon>Pentapetalae</taxon>
        <taxon>rosids</taxon>
        <taxon>fabids</taxon>
        <taxon>Fabales</taxon>
        <taxon>Fabaceae</taxon>
        <taxon>Papilionoideae</taxon>
        <taxon>50 kb inversion clade</taxon>
        <taxon>NPAAA clade</taxon>
        <taxon>indigoferoid/millettioid clade</taxon>
        <taxon>Phaseoleae</taxon>
        <taxon>Vigna</taxon>
    </lineage>
</organism>
<dbReference type="Gramene" id="KOM40591">
    <property type="protein sequence ID" value="KOM40591"/>
    <property type="gene ID" value="LR48_Vigan04g078900"/>
</dbReference>
<dbReference type="EMBL" id="CM003374">
    <property type="protein sequence ID" value="KOM40591.1"/>
    <property type="molecule type" value="Genomic_DNA"/>
</dbReference>
<sequence>MESYQRKGKEKGKGTEEFHELFKKLEQEWEAYKESKQKTPRRHSFLHSNQTIHKPSKYSPRELMFNLQQEPTPEPWKNVTRIKEVSVREILQERKEAIERGNLKGRRLFQSTTSEEVRSMSFCNSDNEYDGSEGVHDYCTRDELCSLCSSSSSCIAGDNDNDDQDIEKLANFMAMIEEMRVASVSARHSNRRMNYAVFLGGVTVILLLIAMCLCLTKNFGGDECHMILVPT</sequence>
<accession>A0A0L9UD16</accession>
<protein>
    <submittedName>
        <fullName evidence="2">Uncharacterized protein</fullName>
    </submittedName>
</protein>
<keyword evidence="1" id="KW-1133">Transmembrane helix</keyword>
<gene>
    <name evidence="2" type="ORF">LR48_Vigan04g078900</name>
</gene>
<keyword evidence="1" id="KW-0812">Transmembrane</keyword>
<dbReference type="OMA" id="AMITTEM"/>
<proteinExistence type="predicted"/>
<evidence type="ECO:0000313" key="3">
    <source>
        <dbReference type="Proteomes" id="UP000053144"/>
    </source>
</evidence>
<dbReference type="Proteomes" id="UP000053144">
    <property type="component" value="Chromosome 4"/>
</dbReference>